<feature type="domain" description="Glycosyl transferase family 1" evidence="1">
    <location>
        <begin position="180"/>
        <end position="247"/>
    </location>
</feature>
<dbReference type="Proteomes" id="UP000030170">
    <property type="component" value="Unassembled WGS sequence"/>
</dbReference>
<dbReference type="RefSeq" id="WP_036532550.1">
    <property type="nucleotide sequence ID" value="NZ_JJML01000017.1"/>
</dbReference>
<dbReference type="SUPFAM" id="SSF53756">
    <property type="entry name" value="UDP-Glycosyltransferase/glycogen phosphorylase"/>
    <property type="match status" value="1"/>
</dbReference>
<name>A0A098TKR4_9CYAN</name>
<dbReference type="AlphaFoldDB" id="A0A098TKR4"/>
<dbReference type="STRING" id="1497020.DO97_03990"/>
<sequence length="289" mass="32630">MRALCHALEQQGVRVEYNRISATTPACLLNSFNFDVERLRAFQRQGCRLVHRVDGPIGTYRGFDDGSDRRIWQVNQELAAATIFQSHYSLQQHQELGYAMRSPVVIPNAANPQIFHAQGRQPFDRDRKIRLISSSWSSNPNKGAATYRWLEEHLDWQRFEYTFVGRSPLPFQRLRKVPPLPSEELAQLLRQHDIYITASQHDPCSNGLIEALTCGLPALYLQSGGHPEIVGAAGLGFHQPAAIPDLLEQLVGEYEQRQAQIALPSLTTVSRRYLAVLGLEIPVQGESHD</sequence>
<dbReference type="Gene3D" id="3.40.50.2000">
    <property type="entry name" value="Glycogen Phosphorylase B"/>
    <property type="match status" value="1"/>
</dbReference>
<dbReference type="Pfam" id="PF00534">
    <property type="entry name" value="Glycos_transf_1"/>
    <property type="match status" value="1"/>
</dbReference>
<gene>
    <name evidence="2" type="ORF">DO97_03990</name>
</gene>
<dbReference type="GO" id="GO:0016757">
    <property type="term" value="F:glycosyltransferase activity"/>
    <property type="evidence" value="ECO:0007669"/>
    <property type="project" value="InterPro"/>
</dbReference>
<evidence type="ECO:0000313" key="2">
    <source>
        <dbReference type="EMBL" id="KGF72879.1"/>
    </source>
</evidence>
<dbReference type="EMBL" id="JJML01000017">
    <property type="protein sequence ID" value="KGF72879.1"/>
    <property type="molecule type" value="Genomic_DNA"/>
</dbReference>
<accession>A0A098TKR4</accession>
<dbReference type="OrthoDB" id="9795068at2"/>
<keyword evidence="3" id="KW-1185">Reference proteome</keyword>
<evidence type="ECO:0000259" key="1">
    <source>
        <dbReference type="Pfam" id="PF00534"/>
    </source>
</evidence>
<reference evidence="2 3" key="1">
    <citation type="journal article" date="2014" name="Mol. Ecol.">
        <title>Evolution of Synechococcus.</title>
        <authorList>
            <person name="Dvorak P."/>
            <person name="Casamatta D."/>
            <person name="Hasler P."/>
            <person name="Poulickova A."/>
            <person name="Ondrej V."/>
            <person name="Sanges R."/>
        </authorList>
    </citation>
    <scope>NUCLEOTIDE SEQUENCE [LARGE SCALE GENOMIC DNA]</scope>
    <source>
        <strain evidence="2 3">CAUP A 1101</strain>
    </source>
</reference>
<proteinExistence type="predicted"/>
<dbReference type="InterPro" id="IPR001296">
    <property type="entry name" value="Glyco_trans_1"/>
</dbReference>
<protein>
    <recommendedName>
        <fullName evidence="1">Glycosyl transferase family 1 domain-containing protein</fullName>
    </recommendedName>
</protein>
<organism evidence="2 3">
    <name type="scientific">Neosynechococcus sphagnicola sy1</name>
    <dbReference type="NCBI Taxonomy" id="1497020"/>
    <lineage>
        <taxon>Bacteria</taxon>
        <taxon>Bacillati</taxon>
        <taxon>Cyanobacteriota</taxon>
        <taxon>Cyanophyceae</taxon>
        <taxon>Neosynechococcales</taxon>
        <taxon>Neosynechococcaceae</taxon>
        <taxon>Neosynechococcus</taxon>
    </lineage>
</organism>
<evidence type="ECO:0000313" key="3">
    <source>
        <dbReference type="Proteomes" id="UP000030170"/>
    </source>
</evidence>
<comment type="caution">
    <text evidence="2">The sequence shown here is derived from an EMBL/GenBank/DDBJ whole genome shotgun (WGS) entry which is preliminary data.</text>
</comment>